<proteinExistence type="predicted"/>
<reference evidence="2 3" key="1">
    <citation type="journal article" date="2013" name="Stand. Genomic Sci.">
        <title>Genomic Encyclopedia of Type Strains, Phase I: The one thousand microbial genomes (KMG-I) project.</title>
        <authorList>
            <person name="Kyrpides N.C."/>
            <person name="Woyke T."/>
            <person name="Eisen J.A."/>
            <person name="Garrity G."/>
            <person name="Lilburn T.G."/>
            <person name="Beck B.J."/>
            <person name="Whitman W.B."/>
            <person name="Hugenholtz P."/>
            <person name="Klenk H.P."/>
        </authorList>
    </citation>
    <scope>NUCLEOTIDE SEQUENCE [LARGE SCALE GENOMIC DNA]</scope>
    <source>
        <strain evidence="2 3">DSM 13484</strain>
    </source>
</reference>
<dbReference type="Pfam" id="PF25589">
    <property type="entry name" value="DUF7935"/>
    <property type="match status" value="1"/>
</dbReference>
<dbReference type="AlphaFoldDB" id="A0A562T5V5"/>
<keyword evidence="3" id="KW-1185">Reference proteome</keyword>
<sequence>MPSSQTLLYIVITIGAIALVYMTIKDLLRKPGKQEPDTAGSGDGRSAQSAVLPLQLQAYERLVLLVERINPQSLISRVYQPEMTVVDMQISLVQTIKAEFDHNISQQIYVSPAAWETVKTLKEQTITLINQIATQLPPDAPAKELNKQILETFLQSGESPSDVAAQILNAEAKKIMR</sequence>
<keyword evidence="1" id="KW-0812">Transmembrane</keyword>
<accession>A0A562T5V5</accession>
<protein>
    <submittedName>
        <fullName evidence="2">Uncharacterized protein</fullName>
    </submittedName>
</protein>
<dbReference type="Proteomes" id="UP000316778">
    <property type="component" value="Unassembled WGS sequence"/>
</dbReference>
<keyword evidence="1" id="KW-0472">Membrane</keyword>
<feature type="transmembrane region" description="Helical" evidence="1">
    <location>
        <begin position="6"/>
        <end position="24"/>
    </location>
</feature>
<organism evidence="2 3">
    <name type="scientific">Chitinophaga japonensis</name>
    <name type="common">Flexibacter japonensis</name>
    <dbReference type="NCBI Taxonomy" id="104662"/>
    <lineage>
        <taxon>Bacteria</taxon>
        <taxon>Pseudomonadati</taxon>
        <taxon>Bacteroidota</taxon>
        <taxon>Chitinophagia</taxon>
        <taxon>Chitinophagales</taxon>
        <taxon>Chitinophagaceae</taxon>
        <taxon>Chitinophaga</taxon>
    </lineage>
</organism>
<dbReference type="EMBL" id="VLLG01000003">
    <property type="protein sequence ID" value="TWI88919.1"/>
    <property type="molecule type" value="Genomic_DNA"/>
</dbReference>
<name>A0A562T5V5_CHIJA</name>
<dbReference type="OrthoDB" id="1493032at2"/>
<evidence type="ECO:0000313" key="2">
    <source>
        <dbReference type="EMBL" id="TWI88919.1"/>
    </source>
</evidence>
<gene>
    <name evidence="2" type="ORF">LX66_3009</name>
</gene>
<keyword evidence="1" id="KW-1133">Transmembrane helix</keyword>
<dbReference type="RefSeq" id="WP_145714856.1">
    <property type="nucleotide sequence ID" value="NZ_BAAAFY010000001.1"/>
</dbReference>
<dbReference type="InterPro" id="IPR057695">
    <property type="entry name" value="DUF7935"/>
</dbReference>
<evidence type="ECO:0000313" key="3">
    <source>
        <dbReference type="Proteomes" id="UP000316778"/>
    </source>
</evidence>
<comment type="caution">
    <text evidence="2">The sequence shown here is derived from an EMBL/GenBank/DDBJ whole genome shotgun (WGS) entry which is preliminary data.</text>
</comment>
<evidence type="ECO:0000256" key="1">
    <source>
        <dbReference type="SAM" id="Phobius"/>
    </source>
</evidence>